<dbReference type="Gene3D" id="3.30.70.1560">
    <property type="entry name" value="Alpha-L RNA-binding motif"/>
    <property type="match status" value="1"/>
</dbReference>
<dbReference type="PROSITE" id="PS50889">
    <property type="entry name" value="S4"/>
    <property type="match status" value="1"/>
</dbReference>
<accession>A0A2H0QWP7</accession>
<evidence type="ECO:0000256" key="1">
    <source>
        <dbReference type="ARBA" id="ARBA00008348"/>
    </source>
</evidence>
<name>A0A2H0QWP7_9BACT</name>
<dbReference type="EC" id="5.4.99.-" evidence="4"/>
<dbReference type="PANTHER" id="PTHR47683">
    <property type="entry name" value="PSEUDOURIDINE SYNTHASE FAMILY PROTEIN-RELATED"/>
    <property type="match status" value="1"/>
</dbReference>
<organism evidence="6 7">
    <name type="scientific">Candidatus Zambryskibacteria bacterium CG10_big_fil_rev_8_21_14_0_10_42_12</name>
    <dbReference type="NCBI Taxonomy" id="1975115"/>
    <lineage>
        <taxon>Bacteria</taxon>
        <taxon>Candidatus Zambryskiibacteriota</taxon>
    </lineage>
</organism>
<evidence type="ECO:0000259" key="5">
    <source>
        <dbReference type="SMART" id="SM00363"/>
    </source>
</evidence>
<evidence type="ECO:0000313" key="6">
    <source>
        <dbReference type="EMBL" id="PIR38416.1"/>
    </source>
</evidence>
<dbReference type="CDD" id="cd00165">
    <property type="entry name" value="S4"/>
    <property type="match status" value="1"/>
</dbReference>
<dbReference type="InterPro" id="IPR000748">
    <property type="entry name" value="PsdUridine_synth_RsuA/RluB/E/F"/>
</dbReference>
<dbReference type="InterPro" id="IPR042092">
    <property type="entry name" value="PsdUridine_s_RsuA/RluB/E/F_cat"/>
</dbReference>
<sequence>MRINKYLAHTGIATRREADNLIEKGFVFVNGKKAVLGQTISKTDKVEVRRKQKNKYVYLAFNKPVGIVTHSPQGSEQEIKDILDIKGVFPVGRLDKNSHGLIILTNDGRLTDKLLNPESGHEKEYLVTTKDKLRSSFKEKMEGGVKIEGYTTKPTRVDILGENKFKIILTEGKRHQIRRMVVALFNEVRELCRIRIMNIKLGNLKPGEYRYLEGDELSRFLTALGILQG</sequence>
<comment type="similarity">
    <text evidence="1 4">Belongs to the pseudouridine synthase RsuA family.</text>
</comment>
<dbReference type="GO" id="GO:0000455">
    <property type="term" value="P:enzyme-directed rRNA pseudouridine synthesis"/>
    <property type="evidence" value="ECO:0007669"/>
    <property type="project" value="UniProtKB-ARBA"/>
</dbReference>
<proteinExistence type="inferred from homology"/>
<comment type="caution">
    <text evidence="6">The sequence shown here is derived from an EMBL/GenBank/DDBJ whole genome shotgun (WGS) entry which is preliminary data.</text>
</comment>
<evidence type="ECO:0000313" key="7">
    <source>
        <dbReference type="Proteomes" id="UP000231333"/>
    </source>
</evidence>
<dbReference type="NCBIfam" id="TIGR00093">
    <property type="entry name" value="pseudouridine synthase"/>
    <property type="match status" value="1"/>
</dbReference>
<dbReference type="InterPro" id="IPR036986">
    <property type="entry name" value="S4_RNA-bd_sf"/>
</dbReference>
<evidence type="ECO:0000256" key="4">
    <source>
        <dbReference type="RuleBase" id="RU003887"/>
    </source>
</evidence>
<dbReference type="InterPro" id="IPR006145">
    <property type="entry name" value="PsdUridine_synth_RsuA/RluA"/>
</dbReference>
<reference evidence="6 7" key="1">
    <citation type="submission" date="2017-09" db="EMBL/GenBank/DDBJ databases">
        <title>Depth-based differentiation of microbial function through sediment-hosted aquifers and enrichment of novel symbionts in the deep terrestrial subsurface.</title>
        <authorList>
            <person name="Probst A.J."/>
            <person name="Ladd B."/>
            <person name="Jarett J.K."/>
            <person name="Geller-Mcgrath D.E."/>
            <person name="Sieber C.M."/>
            <person name="Emerson J.B."/>
            <person name="Anantharaman K."/>
            <person name="Thomas B.C."/>
            <person name="Malmstrom R."/>
            <person name="Stieglmeier M."/>
            <person name="Klingl A."/>
            <person name="Woyke T."/>
            <person name="Ryan C.M."/>
            <person name="Banfield J.F."/>
        </authorList>
    </citation>
    <scope>NUCLEOTIDE SEQUENCE [LARGE SCALE GENOMIC DNA]</scope>
    <source>
        <strain evidence="6">CG10_big_fil_rev_8_21_14_0_10_42_12</strain>
    </source>
</reference>
<dbReference type="GO" id="GO:0120159">
    <property type="term" value="F:rRNA pseudouridine synthase activity"/>
    <property type="evidence" value="ECO:0007669"/>
    <property type="project" value="UniProtKB-ARBA"/>
</dbReference>
<dbReference type="Gene3D" id="3.10.290.10">
    <property type="entry name" value="RNA-binding S4 domain"/>
    <property type="match status" value="1"/>
</dbReference>
<dbReference type="EMBL" id="PCXL01000011">
    <property type="protein sequence ID" value="PIR38416.1"/>
    <property type="molecule type" value="Genomic_DNA"/>
</dbReference>
<feature type="domain" description="RNA-binding S4" evidence="5">
    <location>
        <begin position="1"/>
        <end position="63"/>
    </location>
</feature>
<dbReference type="SMART" id="SM00363">
    <property type="entry name" value="S4"/>
    <property type="match status" value="1"/>
</dbReference>
<gene>
    <name evidence="6" type="ORF">COV34_01780</name>
</gene>
<dbReference type="AlphaFoldDB" id="A0A2H0QWP7"/>
<evidence type="ECO:0000256" key="2">
    <source>
        <dbReference type="ARBA" id="ARBA00023235"/>
    </source>
</evidence>
<dbReference type="Gene3D" id="3.30.70.580">
    <property type="entry name" value="Pseudouridine synthase I, catalytic domain, N-terminal subdomain"/>
    <property type="match status" value="1"/>
</dbReference>
<dbReference type="PANTHER" id="PTHR47683:SF2">
    <property type="entry name" value="RNA-BINDING S4 DOMAIN-CONTAINING PROTEIN"/>
    <property type="match status" value="1"/>
</dbReference>
<dbReference type="GO" id="GO:0003723">
    <property type="term" value="F:RNA binding"/>
    <property type="evidence" value="ECO:0007669"/>
    <property type="project" value="UniProtKB-KW"/>
</dbReference>
<dbReference type="SUPFAM" id="SSF55174">
    <property type="entry name" value="Alpha-L RNA-binding motif"/>
    <property type="match status" value="1"/>
</dbReference>
<dbReference type="FunFam" id="3.10.290.10:FF:000003">
    <property type="entry name" value="Pseudouridine synthase"/>
    <property type="match status" value="1"/>
</dbReference>
<dbReference type="InterPro" id="IPR050343">
    <property type="entry name" value="RsuA_PseudoU_synthase"/>
</dbReference>
<keyword evidence="3" id="KW-0694">RNA-binding</keyword>
<keyword evidence="2 4" id="KW-0413">Isomerase</keyword>
<protein>
    <recommendedName>
        <fullName evidence="4">Pseudouridine synthase</fullName>
        <ecNumber evidence="4">5.4.99.-</ecNumber>
    </recommendedName>
</protein>
<dbReference type="InterPro" id="IPR002942">
    <property type="entry name" value="S4_RNA-bd"/>
</dbReference>
<evidence type="ECO:0000256" key="3">
    <source>
        <dbReference type="PROSITE-ProRule" id="PRU00182"/>
    </source>
</evidence>
<dbReference type="Pfam" id="PF01479">
    <property type="entry name" value="S4"/>
    <property type="match status" value="1"/>
</dbReference>
<dbReference type="SUPFAM" id="SSF55120">
    <property type="entry name" value="Pseudouridine synthase"/>
    <property type="match status" value="1"/>
</dbReference>
<dbReference type="PROSITE" id="PS01149">
    <property type="entry name" value="PSI_RSU"/>
    <property type="match status" value="1"/>
</dbReference>
<dbReference type="InterPro" id="IPR020094">
    <property type="entry name" value="TruA/RsuA/RluB/E/F_N"/>
</dbReference>
<dbReference type="InterPro" id="IPR018496">
    <property type="entry name" value="PsdUridine_synth_RsuA/RluB_CS"/>
</dbReference>
<dbReference type="Proteomes" id="UP000231333">
    <property type="component" value="Unassembled WGS sequence"/>
</dbReference>
<dbReference type="Pfam" id="PF00849">
    <property type="entry name" value="PseudoU_synth_2"/>
    <property type="match status" value="1"/>
</dbReference>
<dbReference type="InterPro" id="IPR020103">
    <property type="entry name" value="PsdUridine_synth_cat_dom_sf"/>
</dbReference>